<dbReference type="GeneID" id="37060522"/>
<reference evidence="2 3" key="1">
    <citation type="submission" date="2016-12" db="EMBL/GenBank/DDBJ databases">
        <title>The genomes of Aspergillus section Nigri reveals drivers in fungal speciation.</title>
        <authorList>
            <consortium name="DOE Joint Genome Institute"/>
            <person name="Vesth T.C."/>
            <person name="Nybo J."/>
            <person name="Theobald S."/>
            <person name="Brandl J."/>
            <person name="Frisvad J.C."/>
            <person name="Nielsen K.F."/>
            <person name="Lyhne E.K."/>
            <person name="Kogle M.E."/>
            <person name="Kuo A."/>
            <person name="Riley R."/>
            <person name="Clum A."/>
            <person name="Nolan M."/>
            <person name="Lipzen A."/>
            <person name="Salamov A."/>
            <person name="Henrissat B."/>
            <person name="Wiebenga A."/>
            <person name="De Vries R.P."/>
            <person name="Grigoriev I.V."/>
            <person name="Mortensen U.H."/>
            <person name="Andersen M.R."/>
            <person name="Baker S.E."/>
        </authorList>
    </citation>
    <scope>NUCLEOTIDE SEQUENCE [LARGE SCALE GENOMIC DNA]</scope>
    <source>
        <strain evidence="2 3">CBS 117.55</strain>
    </source>
</reference>
<comment type="caution">
    <text evidence="2">The sequence shown here is derived from an EMBL/GenBank/DDBJ whole genome shotgun (WGS) entry which is preliminary data.</text>
</comment>
<keyword evidence="1" id="KW-0812">Transmembrane</keyword>
<gene>
    <name evidence="2" type="ORF">BO70DRAFT_161400</name>
</gene>
<keyword evidence="1" id="KW-0472">Membrane</keyword>
<keyword evidence="1" id="KW-1133">Transmembrane helix</keyword>
<proteinExistence type="predicted"/>
<accession>A0A317WRM0</accession>
<organism evidence="2 3">
    <name type="scientific">Aspergillus heteromorphus CBS 117.55</name>
    <dbReference type="NCBI Taxonomy" id="1448321"/>
    <lineage>
        <taxon>Eukaryota</taxon>
        <taxon>Fungi</taxon>
        <taxon>Dikarya</taxon>
        <taxon>Ascomycota</taxon>
        <taxon>Pezizomycotina</taxon>
        <taxon>Eurotiomycetes</taxon>
        <taxon>Eurotiomycetidae</taxon>
        <taxon>Eurotiales</taxon>
        <taxon>Aspergillaceae</taxon>
        <taxon>Aspergillus</taxon>
        <taxon>Aspergillus subgen. Circumdati</taxon>
    </lineage>
</organism>
<name>A0A317WRM0_9EURO</name>
<evidence type="ECO:0000313" key="3">
    <source>
        <dbReference type="Proteomes" id="UP000247233"/>
    </source>
</evidence>
<evidence type="ECO:0000313" key="2">
    <source>
        <dbReference type="EMBL" id="PWY89103.1"/>
    </source>
</evidence>
<feature type="transmembrane region" description="Helical" evidence="1">
    <location>
        <begin position="48"/>
        <end position="69"/>
    </location>
</feature>
<dbReference type="Proteomes" id="UP000247233">
    <property type="component" value="Unassembled WGS sequence"/>
</dbReference>
<evidence type="ECO:0000256" key="1">
    <source>
        <dbReference type="SAM" id="Phobius"/>
    </source>
</evidence>
<dbReference type="RefSeq" id="XP_025402290.1">
    <property type="nucleotide sequence ID" value="XM_025538285.1"/>
</dbReference>
<sequence length="110" mass="12558">MMMILLFNCQTDRGQVARYLISAVLIGSIGGSEAAARREIMGEKKERKGSFAVIFPALPIIQSISFGTFPTLFLPRRNNHLCWYTDRYRRYVCVKSRDDDPGCHLRSVLD</sequence>
<dbReference type="EMBL" id="MSFL01000004">
    <property type="protein sequence ID" value="PWY89103.1"/>
    <property type="molecule type" value="Genomic_DNA"/>
</dbReference>
<protein>
    <submittedName>
        <fullName evidence="2">Uncharacterized protein</fullName>
    </submittedName>
</protein>
<keyword evidence="3" id="KW-1185">Reference proteome</keyword>
<dbReference type="VEuPathDB" id="FungiDB:BO70DRAFT_161400"/>
<dbReference type="AlphaFoldDB" id="A0A317WRM0"/>